<dbReference type="RefSeq" id="XP_022631175.1">
    <property type="nucleotide sequence ID" value="XM_022771177.1"/>
</dbReference>
<dbReference type="InterPro" id="IPR001509">
    <property type="entry name" value="Epimerase_deHydtase"/>
</dbReference>
<dbReference type="GO" id="GO:0005737">
    <property type="term" value="C:cytoplasm"/>
    <property type="evidence" value="ECO:0007669"/>
    <property type="project" value="TreeGrafter"/>
</dbReference>
<reference evidence="2 3" key="1">
    <citation type="submission" date="2014-12" db="EMBL/GenBank/DDBJ databases">
        <authorList>
            <person name="Neuveglise Cecile"/>
        </authorList>
    </citation>
    <scope>NUCLEOTIDE SEQUENCE [LARGE SCALE GENOMIC DNA]</scope>
    <source>
        <strain evidence="2 3">CBS 12615</strain>
    </source>
</reference>
<organism evidence="2 3">
    <name type="scientific">Lachancea lanzarotensis</name>
    <dbReference type="NCBI Taxonomy" id="1245769"/>
    <lineage>
        <taxon>Eukaryota</taxon>
        <taxon>Fungi</taxon>
        <taxon>Dikarya</taxon>
        <taxon>Ascomycota</taxon>
        <taxon>Saccharomycotina</taxon>
        <taxon>Saccharomycetes</taxon>
        <taxon>Saccharomycetales</taxon>
        <taxon>Saccharomycetaceae</taxon>
        <taxon>Lachancea</taxon>
    </lineage>
</organism>
<sequence length="300" mass="31538">MKVFVTGASGFVGGAVVPELLKAGHKVVALARSAKAEQKIKQLDPHIEIVKGSLKDLDVLKRTAAASDGVVHLGFIQDFSRFEEVSLIDRKATLAMLDALKGTNKPYVQTAVALVFPPGTLGTETSPKHAVGPGAIRSETEDIVLSHENKGVRATSVRLPPSVHGGGDPNFITALVKIASGTKKSYINDGANLWAAVSRFDAGVVFRLALEKGHAGTSYHAVAEEGVKTKDIAGAIGQLLKVPVVSVEGDKAAEHFKGLAAFFSGGGPVSSKITQEQLGWQPKEIGLLDDIRANYGFATK</sequence>
<dbReference type="GeneID" id="34688548"/>
<dbReference type="STRING" id="1245769.A0A0C7MYB2"/>
<protein>
    <submittedName>
        <fullName evidence="2">LALA0S15e01662g1_1</fullName>
    </submittedName>
</protein>
<keyword evidence="3" id="KW-1185">Reference proteome</keyword>
<proteinExistence type="predicted"/>
<feature type="domain" description="NAD-dependent epimerase/dehydratase" evidence="1">
    <location>
        <begin position="3"/>
        <end position="219"/>
    </location>
</feature>
<dbReference type="Proteomes" id="UP000054304">
    <property type="component" value="Unassembled WGS sequence"/>
</dbReference>
<evidence type="ECO:0000259" key="1">
    <source>
        <dbReference type="Pfam" id="PF01370"/>
    </source>
</evidence>
<name>A0A0C7MYB2_9SACH</name>
<dbReference type="Gene3D" id="3.40.50.720">
    <property type="entry name" value="NAD(P)-binding Rossmann-like Domain"/>
    <property type="match status" value="1"/>
</dbReference>
<dbReference type="PANTHER" id="PTHR48079:SF9">
    <property type="entry name" value="PUTATIVE-RELATED"/>
    <property type="match status" value="1"/>
</dbReference>
<dbReference type="SUPFAM" id="SSF51735">
    <property type="entry name" value="NAD(P)-binding Rossmann-fold domains"/>
    <property type="match status" value="1"/>
</dbReference>
<dbReference type="EMBL" id="LN736374">
    <property type="protein sequence ID" value="CEP64978.1"/>
    <property type="molecule type" value="Genomic_DNA"/>
</dbReference>
<accession>A0A0C7MYB2</accession>
<dbReference type="OrthoDB" id="10262413at2759"/>
<dbReference type="AlphaFoldDB" id="A0A0C7MYB2"/>
<dbReference type="Pfam" id="PF01370">
    <property type="entry name" value="Epimerase"/>
    <property type="match status" value="1"/>
</dbReference>
<dbReference type="PANTHER" id="PTHR48079">
    <property type="entry name" value="PROTEIN YEEZ"/>
    <property type="match status" value="1"/>
</dbReference>
<evidence type="ECO:0000313" key="3">
    <source>
        <dbReference type="Proteomes" id="UP000054304"/>
    </source>
</evidence>
<dbReference type="InterPro" id="IPR036291">
    <property type="entry name" value="NAD(P)-bd_dom_sf"/>
</dbReference>
<dbReference type="CDD" id="cd05262">
    <property type="entry name" value="SDR_a7"/>
    <property type="match status" value="1"/>
</dbReference>
<gene>
    <name evidence="2" type="ORF">LALA0_S15e01662g</name>
</gene>
<dbReference type="InterPro" id="IPR051783">
    <property type="entry name" value="NAD(P)-dependent_oxidoreduct"/>
</dbReference>
<evidence type="ECO:0000313" key="2">
    <source>
        <dbReference type="EMBL" id="CEP64978.1"/>
    </source>
</evidence>
<dbReference type="HOGENOM" id="CLU_007383_12_3_1"/>
<dbReference type="GO" id="GO:0004029">
    <property type="term" value="F:aldehyde dehydrogenase (NAD+) activity"/>
    <property type="evidence" value="ECO:0007669"/>
    <property type="project" value="TreeGrafter"/>
</dbReference>